<keyword evidence="4" id="KW-0285">Flavoprotein</keyword>
<feature type="chain" id="PRO_5002748377" evidence="6">
    <location>
        <begin position="22"/>
        <end position="162"/>
    </location>
</feature>
<dbReference type="Proteomes" id="UP000001194">
    <property type="component" value="Unassembled WGS sequence"/>
</dbReference>
<evidence type="ECO:0000256" key="2">
    <source>
        <dbReference type="ARBA" id="ARBA00010790"/>
    </source>
</evidence>
<evidence type="ECO:0000259" key="7">
    <source>
        <dbReference type="Pfam" id="PF00732"/>
    </source>
</evidence>
<dbReference type="Pfam" id="PF00732">
    <property type="entry name" value="GMC_oxred_N"/>
    <property type="match status" value="1"/>
</dbReference>
<protein>
    <submittedName>
        <fullName evidence="8">Predicted protein</fullName>
    </submittedName>
</protein>
<dbReference type="Gene3D" id="3.50.50.60">
    <property type="entry name" value="FAD/NAD(P)-binding domain"/>
    <property type="match status" value="1"/>
</dbReference>
<dbReference type="InterPro" id="IPR036188">
    <property type="entry name" value="FAD/NAD-bd_sf"/>
</dbReference>
<dbReference type="EMBL" id="DS547094">
    <property type="protein sequence ID" value="EDR12634.1"/>
    <property type="molecule type" value="Genomic_DNA"/>
</dbReference>
<organism evidence="9">
    <name type="scientific">Laccaria bicolor (strain S238N-H82 / ATCC MYA-4686)</name>
    <name type="common">Bicoloured deceiver</name>
    <name type="synonym">Laccaria laccata var. bicolor</name>
    <dbReference type="NCBI Taxonomy" id="486041"/>
    <lineage>
        <taxon>Eukaryota</taxon>
        <taxon>Fungi</taxon>
        <taxon>Dikarya</taxon>
        <taxon>Basidiomycota</taxon>
        <taxon>Agaricomycotina</taxon>
        <taxon>Agaricomycetes</taxon>
        <taxon>Agaricomycetidae</taxon>
        <taxon>Agaricales</taxon>
        <taxon>Agaricineae</taxon>
        <taxon>Hydnangiaceae</taxon>
        <taxon>Laccaria</taxon>
    </lineage>
</organism>
<dbReference type="GeneID" id="6072667"/>
<dbReference type="RefSeq" id="XP_001876898.1">
    <property type="nucleotide sequence ID" value="XM_001876863.1"/>
</dbReference>
<dbReference type="InParanoid" id="B0CZI9"/>
<dbReference type="InterPro" id="IPR000172">
    <property type="entry name" value="GMC_OxRdtase_N"/>
</dbReference>
<comment type="cofactor">
    <cofactor evidence="1">
        <name>FAD</name>
        <dbReference type="ChEBI" id="CHEBI:57692"/>
    </cofactor>
</comment>
<feature type="domain" description="Glucose-methanol-choline oxidoreductase N-terminal" evidence="7">
    <location>
        <begin position="35"/>
        <end position="159"/>
    </location>
</feature>
<evidence type="ECO:0000256" key="4">
    <source>
        <dbReference type="ARBA" id="ARBA00022630"/>
    </source>
</evidence>
<dbReference type="STRING" id="486041.B0CZI9"/>
<dbReference type="SUPFAM" id="SSF51905">
    <property type="entry name" value="FAD/NAD(P)-binding domain"/>
    <property type="match status" value="1"/>
</dbReference>
<sequence length="162" mass="17711">MQRCTFTGLCLAFMFIPATLGALYHDPSQLPRSVYDYVIVGAGNAGNVIASRLTENPRTTVLVLEAGVSNEGVIASIVPFLGPSLAPNTPYDWNFTTTAQAGFNNRSLPYPRGRLLGGCTSVNYMAHMYGSSEDYDRIAAVTGDPGWKWENVKKNIGRVRRF</sequence>
<dbReference type="PANTHER" id="PTHR11552">
    <property type="entry name" value="GLUCOSE-METHANOL-CHOLINE GMC OXIDOREDUCTASE"/>
    <property type="match status" value="1"/>
</dbReference>
<dbReference type="KEGG" id="lbc:LACBIDRAFT_311240"/>
<comment type="subunit">
    <text evidence="3">Monomer.</text>
</comment>
<dbReference type="PANTHER" id="PTHR11552:SF147">
    <property type="entry name" value="CHOLINE DEHYDROGENASE, MITOCHONDRIAL"/>
    <property type="match status" value="1"/>
</dbReference>
<evidence type="ECO:0000256" key="3">
    <source>
        <dbReference type="ARBA" id="ARBA00011245"/>
    </source>
</evidence>
<dbReference type="InterPro" id="IPR012132">
    <property type="entry name" value="GMC_OxRdtase"/>
</dbReference>
<evidence type="ECO:0000256" key="6">
    <source>
        <dbReference type="SAM" id="SignalP"/>
    </source>
</evidence>
<accession>B0CZI9</accession>
<keyword evidence="5" id="KW-0274">FAD</keyword>
<reference evidence="8 9" key="1">
    <citation type="journal article" date="2008" name="Nature">
        <title>The genome of Laccaria bicolor provides insights into mycorrhizal symbiosis.</title>
        <authorList>
            <person name="Martin F."/>
            <person name="Aerts A."/>
            <person name="Ahren D."/>
            <person name="Brun A."/>
            <person name="Danchin E.G.J."/>
            <person name="Duchaussoy F."/>
            <person name="Gibon J."/>
            <person name="Kohler A."/>
            <person name="Lindquist E."/>
            <person name="Pereda V."/>
            <person name="Salamov A."/>
            <person name="Shapiro H.J."/>
            <person name="Wuyts J."/>
            <person name="Blaudez D."/>
            <person name="Buee M."/>
            <person name="Brokstein P."/>
            <person name="Canbaeck B."/>
            <person name="Cohen D."/>
            <person name="Courty P.E."/>
            <person name="Coutinho P.M."/>
            <person name="Delaruelle C."/>
            <person name="Detter J.C."/>
            <person name="Deveau A."/>
            <person name="DiFazio S."/>
            <person name="Duplessis S."/>
            <person name="Fraissinet-Tachet L."/>
            <person name="Lucic E."/>
            <person name="Frey-Klett P."/>
            <person name="Fourrey C."/>
            <person name="Feussner I."/>
            <person name="Gay G."/>
            <person name="Grimwood J."/>
            <person name="Hoegger P.J."/>
            <person name="Jain P."/>
            <person name="Kilaru S."/>
            <person name="Labbe J."/>
            <person name="Lin Y.C."/>
            <person name="Legue V."/>
            <person name="Le Tacon F."/>
            <person name="Marmeisse R."/>
            <person name="Melayah D."/>
            <person name="Montanini B."/>
            <person name="Muratet M."/>
            <person name="Nehls U."/>
            <person name="Niculita-Hirzel H."/>
            <person name="Oudot-Le Secq M.P."/>
            <person name="Peter M."/>
            <person name="Quesneville H."/>
            <person name="Rajashekar B."/>
            <person name="Reich M."/>
            <person name="Rouhier N."/>
            <person name="Schmutz J."/>
            <person name="Yin T."/>
            <person name="Chalot M."/>
            <person name="Henrissat B."/>
            <person name="Kuees U."/>
            <person name="Lucas S."/>
            <person name="Van de Peer Y."/>
            <person name="Podila G.K."/>
            <person name="Polle A."/>
            <person name="Pukkila P.J."/>
            <person name="Richardson P.M."/>
            <person name="Rouze P."/>
            <person name="Sanders I.R."/>
            <person name="Stajich J.E."/>
            <person name="Tunlid A."/>
            <person name="Tuskan G."/>
            <person name="Grigoriev I.V."/>
        </authorList>
    </citation>
    <scope>NUCLEOTIDE SEQUENCE [LARGE SCALE GENOMIC DNA]</scope>
    <source>
        <strain evidence="9">S238N-H82 / ATCC MYA-4686</strain>
    </source>
</reference>
<name>B0CZI9_LACBS</name>
<evidence type="ECO:0000313" key="9">
    <source>
        <dbReference type="Proteomes" id="UP000001194"/>
    </source>
</evidence>
<evidence type="ECO:0000256" key="5">
    <source>
        <dbReference type="ARBA" id="ARBA00022827"/>
    </source>
</evidence>
<keyword evidence="6" id="KW-0732">Signal</keyword>
<dbReference type="OrthoDB" id="269227at2759"/>
<evidence type="ECO:0000313" key="8">
    <source>
        <dbReference type="EMBL" id="EDR12634.1"/>
    </source>
</evidence>
<evidence type="ECO:0000256" key="1">
    <source>
        <dbReference type="ARBA" id="ARBA00001974"/>
    </source>
</evidence>
<comment type="similarity">
    <text evidence="2">Belongs to the GMC oxidoreductase family.</text>
</comment>
<feature type="signal peptide" evidence="6">
    <location>
        <begin position="1"/>
        <end position="21"/>
    </location>
</feature>
<dbReference type="GO" id="GO:0050660">
    <property type="term" value="F:flavin adenine dinucleotide binding"/>
    <property type="evidence" value="ECO:0007669"/>
    <property type="project" value="InterPro"/>
</dbReference>
<gene>
    <name evidence="8" type="ORF">LACBIDRAFT_311240</name>
</gene>
<proteinExistence type="inferred from homology"/>
<dbReference type="GO" id="GO:0016614">
    <property type="term" value="F:oxidoreductase activity, acting on CH-OH group of donors"/>
    <property type="evidence" value="ECO:0007669"/>
    <property type="project" value="InterPro"/>
</dbReference>
<dbReference type="HOGENOM" id="CLU_099298_1_0_1"/>
<keyword evidence="9" id="KW-1185">Reference proteome</keyword>
<dbReference type="AlphaFoldDB" id="B0CZI9"/>